<reference evidence="3" key="1">
    <citation type="journal article" date="2023" name="Proc. Natl. Acad. Sci. U.S.A.">
        <title>Genomic and structural basis for evolution of tropane alkaloid biosynthesis.</title>
        <authorList>
            <person name="Wanga Y.-J."/>
            <person name="Taina T."/>
            <person name="Yua J.-Y."/>
            <person name="Lia J."/>
            <person name="Xua B."/>
            <person name="Chenc J."/>
            <person name="D'Auriad J.C."/>
            <person name="Huanga J.-P."/>
            <person name="Huanga S.-X."/>
        </authorList>
    </citation>
    <scope>NUCLEOTIDE SEQUENCE [LARGE SCALE GENOMIC DNA]</scope>
    <source>
        <strain evidence="3">cv. KIB-2019</strain>
    </source>
</reference>
<sequence>MALLKKLILLLAAFCVVLLTSSGIVATNQQTKPHIRPNDYTGPPDTYDCPGCYGGNGRRFGAKGVHDTEKDGPKSL</sequence>
<feature type="chain" id="PRO_5040453040" evidence="1">
    <location>
        <begin position="27"/>
        <end position="76"/>
    </location>
</feature>
<dbReference type="EMBL" id="JAJAGQ010000010">
    <property type="protein sequence ID" value="KAJ8550835.1"/>
    <property type="molecule type" value="Genomic_DNA"/>
</dbReference>
<name>A0A9Q1M4F1_9SOLA</name>
<keyword evidence="1" id="KW-0732">Signal</keyword>
<accession>A0A9Q1M4F1</accession>
<feature type="signal peptide" evidence="1">
    <location>
        <begin position="1"/>
        <end position="26"/>
    </location>
</feature>
<dbReference type="Proteomes" id="UP001152561">
    <property type="component" value="Unassembled WGS sequence"/>
</dbReference>
<evidence type="ECO:0000256" key="1">
    <source>
        <dbReference type="SAM" id="SignalP"/>
    </source>
</evidence>
<organism evidence="2 3">
    <name type="scientific">Anisodus acutangulus</name>
    <dbReference type="NCBI Taxonomy" id="402998"/>
    <lineage>
        <taxon>Eukaryota</taxon>
        <taxon>Viridiplantae</taxon>
        <taxon>Streptophyta</taxon>
        <taxon>Embryophyta</taxon>
        <taxon>Tracheophyta</taxon>
        <taxon>Spermatophyta</taxon>
        <taxon>Magnoliopsida</taxon>
        <taxon>eudicotyledons</taxon>
        <taxon>Gunneridae</taxon>
        <taxon>Pentapetalae</taxon>
        <taxon>asterids</taxon>
        <taxon>lamiids</taxon>
        <taxon>Solanales</taxon>
        <taxon>Solanaceae</taxon>
        <taxon>Solanoideae</taxon>
        <taxon>Hyoscyameae</taxon>
        <taxon>Anisodus</taxon>
    </lineage>
</organism>
<gene>
    <name evidence="2" type="ORF">K7X08_000205</name>
</gene>
<comment type="caution">
    <text evidence="2">The sequence shown here is derived from an EMBL/GenBank/DDBJ whole genome shotgun (WGS) entry which is preliminary data.</text>
</comment>
<proteinExistence type="predicted"/>
<keyword evidence="3" id="KW-1185">Reference proteome</keyword>
<protein>
    <submittedName>
        <fullName evidence="2">Uncharacterized protein</fullName>
    </submittedName>
</protein>
<evidence type="ECO:0000313" key="2">
    <source>
        <dbReference type="EMBL" id="KAJ8550835.1"/>
    </source>
</evidence>
<dbReference type="AlphaFoldDB" id="A0A9Q1M4F1"/>
<evidence type="ECO:0000313" key="3">
    <source>
        <dbReference type="Proteomes" id="UP001152561"/>
    </source>
</evidence>